<dbReference type="SUPFAM" id="SSF54928">
    <property type="entry name" value="RNA-binding domain, RBD"/>
    <property type="match status" value="3"/>
</dbReference>
<feature type="domain" description="RRM" evidence="11">
    <location>
        <begin position="619"/>
        <end position="702"/>
    </location>
</feature>
<feature type="domain" description="RRM" evidence="11">
    <location>
        <begin position="4"/>
        <end position="82"/>
    </location>
</feature>
<dbReference type="STRING" id="698492.A0A0E9NAG1"/>
<gene>
    <name evidence="12" type="ORF">G7K_1017-t1</name>
</gene>
<keyword evidence="13" id="KW-1185">Reference proteome</keyword>
<dbReference type="InterPro" id="IPR051945">
    <property type="entry name" value="RRM_MRD1_RNA_proc_ribogen"/>
</dbReference>
<evidence type="ECO:0000256" key="8">
    <source>
        <dbReference type="ARBA" id="ARBA00023274"/>
    </source>
</evidence>
<dbReference type="AlphaFoldDB" id="A0A0E9NAG1"/>
<evidence type="ECO:0000256" key="5">
    <source>
        <dbReference type="ARBA" id="ARBA00022737"/>
    </source>
</evidence>
<evidence type="ECO:0000256" key="7">
    <source>
        <dbReference type="ARBA" id="ARBA00023242"/>
    </source>
</evidence>
<dbReference type="SMART" id="SM00360">
    <property type="entry name" value="RRM"/>
    <property type="match status" value="5"/>
</dbReference>
<sequence length="846" mass="93735">MSNTRIIVKNLPQRLSQDGFAKHFSTHGEVTDVRLVTNKKTGQSRRFGFIGYKTAKDAEEAIKWWNNTFVGMSKVEVSWARESGDADMPKAWSAHTPGTTAYNIAHAPPAAVTEDGSKKRKRDDEPAHDASHIAKLRALEEANDPKLKEFMDVMAGTKGRRTWDNKDSALEFAMQNQDTVAVAEPQMMQLVEGKDDDEYDELPPKQVHQDVVSELPLAEEMSVNVKEATEESVPAVQPEGMSDMDWLRSRTNRLLDLDEEDTSMPPVRPPALTSVVREVASNPSGSENAPLVAEPQDEEAEDHGAAAEEEILEQIQSTSRLFLRNLPFTATEDDLRALFGQFGEVEEAHIPIDKSTNSAKGYAYILFTAPSSAVTAYKALDRQHFQGRRLHILPAQAKREQHKLDDFAISKLPLKKQKELRRKAAANKEQWSWNSMYMNQDAVISSIADRFGVSKSEVLDPTSSNAAVRQALAETHVIQETKEYLKSEGVDLDSFNKKERSDNVLLVKNFPYGTTVEELSKLFSDFGDLGRIILPPAGTIAIVEFLQSVDARTAFARLAYRRFKEAIMYLEKAPRGIFDGEKAAATNVTASGPVPVDAKSTADEVMAANPVDVDAMDSATLFIKNLSFKTETAGLIELFKPLNGFLSARVKTKPDPKRPGQTLSMGFGFVEFASKSTAMAAMNAMQDVTLDGHKLQIKVSNKGVDAAAERKAGDQAKKAAAASTKIIIKNLPFEATKRDVRELFGAYGQLRTVRVPKKFDNSARGFAFAEFVTTREAENAMAALRDTHLLGRHLVLQYAAKDAETGEEEVERAQEKVRKQIKLDDHAKARGAGGKRRVEMEEPEEF</sequence>
<dbReference type="InterPro" id="IPR034482">
    <property type="entry name" value="Mrd1_RRM3"/>
</dbReference>
<reference evidence="12 13" key="2">
    <citation type="journal article" date="2014" name="J. Gen. Appl. Microbiol.">
        <title>The early diverging ascomycetous budding yeast Saitoella complicata has three histone deacetylases belonging to the Clr6, Hos2, and Rpd3 lineages.</title>
        <authorList>
            <person name="Nishida H."/>
            <person name="Matsumoto T."/>
            <person name="Kondo S."/>
            <person name="Hamamoto M."/>
            <person name="Yoshikawa H."/>
        </authorList>
    </citation>
    <scope>NUCLEOTIDE SEQUENCE [LARGE SCALE GENOMIC DNA]</scope>
    <source>
        <strain evidence="12 13">NRRL Y-17804</strain>
    </source>
</reference>
<evidence type="ECO:0000256" key="4">
    <source>
        <dbReference type="ARBA" id="ARBA00022552"/>
    </source>
</evidence>
<accession>A0A0E9NAG1</accession>
<dbReference type="InterPro" id="IPR000504">
    <property type="entry name" value="RRM_dom"/>
</dbReference>
<keyword evidence="8" id="KW-0687">Ribonucleoprotein</keyword>
<reference evidence="12 13" key="1">
    <citation type="journal article" date="2011" name="J. Gen. Appl. Microbiol.">
        <title>Draft genome sequencing of the enigmatic yeast Saitoella complicata.</title>
        <authorList>
            <person name="Nishida H."/>
            <person name="Hamamoto M."/>
            <person name="Sugiyama J."/>
        </authorList>
    </citation>
    <scope>NUCLEOTIDE SEQUENCE [LARGE SCALE GENOMIC DNA]</scope>
    <source>
        <strain evidence="12 13">NRRL Y-17804</strain>
    </source>
</reference>
<dbReference type="Pfam" id="PF00076">
    <property type="entry name" value="RRM_1"/>
    <property type="match status" value="5"/>
</dbReference>
<keyword evidence="7" id="KW-0539">Nucleus</keyword>
<dbReference type="GO" id="GO:1990904">
    <property type="term" value="C:ribonucleoprotein complex"/>
    <property type="evidence" value="ECO:0007669"/>
    <property type="project" value="UniProtKB-KW"/>
</dbReference>
<dbReference type="PROSITE" id="PS50102">
    <property type="entry name" value="RRM"/>
    <property type="match status" value="5"/>
</dbReference>
<reference evidence="12 13" key="3">
    <citation type="journal article" date="2015" name="Genome Announc.">
        <title>Draft Genome Sequence of the Archiascomycetous Yeast Saitoella complicata.</title>
        <authorList>
            <person name="Yamauchi K."/>
            <person name="Kondo S."/>
            <person name="Hamamoto M."/>
            <person name="Takahashi Y."/>
            <person name="Ogura Y."/>
            <person name="Hayashi T."/>
            <person name="Nishida H."/>
        </authorList>
    </citation>
    <scope>NUCLEOTIDE SEQUENCE [LARGE SCALE GENOMIC DNA]</scope>
    <source>
        <strain evidence="12 13">NRRL Y-17804</strain>
    </source>
</reference>
<evidence type="ECO:0000256" key="10">
    <source>
        <dbReference type="SAM" id="MobiDB-lite"/>
    </source>
</evidence>
<comment type="similarity">
    <text evidence="2">Belongs to the RRM MRD1 family.</text>
</comment>
<feature type="region of interest" description="Disordered" evidence="10">
    <location>
        <begin position="108"/>
        <end position="130"/>
    </location>
</feature>
<dbReference type="CDD" id="cd12570">
    <property type="entry name" value="RRM5_MRD1"/>
    <property type="match status" value="1"/>
</dbReference>
<feature type="region of interest" description="Disordered" evidence="10">
    <location>
        <begin position="805"/>
        <end position="846"/>
    </location>
</feature>
<keyword evidence="4" id="KW-0698">rRNA processing</keyword>
<evidence type="ECO:0000256" key="6">
    <source>
        <dbReference type="ARBA" id="ARBA00022884"/>
    </source>
</evidence>
<evidence type="ECO:0000313" key="12">
    <source>
        <dbReference type="EMBL" id="GAO46798.1"/>
    </source>
</evidence>
<dbReference type="FunFam" id="3.30.70.330:FF:000247">
    <property type="entry name" value="Multiple RNA-binding domain-containing protein 1"/>
    <property type="match status" value="1"/>
</dbReference>
<feature type="domain" description="RRM" evidence="11">
    <location>
        <begin position="503"/>
        <end position="575"/>
    </location>
</feature>
<feature type="compositionally biased region" description="Basic and acidic residues" evidence="10">
    <location>
        <begin position="811"/>
        <end position="828"/>
    </location>
</feature>
<evidence type="ECO:0000256" key="9">
    <source>
        <dbReference type="PROSITE-ProRule" id="PRU00176"/>
    </source>
</evidence>
<keyword evidence="5" id="KW-0677">Repeat</keyword>
<dbReference type="EMBL" id="BACD03000005">
    <property type="protein sequence ID" value="GAO46798.1"/>
    <property type="molecule type" value="Genomic_DNA"/>
</dbReference>
<evidence type="ECO:0000256" key="2">
    <source>
        <dbReference type="ARBA" id="ARBA00008033"/>
    </source>
</evidence>
<evidence type="ECO:0000256" key="3">
    <source>
        <dbReference type="ARBA" id="ARBA00013428"/>
    </source>
</evidence>
<evidence type="ECO:0000313" key="13">
    <source>
        <dbReference type="Proteomes" id="UP000033140"/>
    </source>
</evidence>
<dbReference type="OMA" id="FNNTCIQ"/>
<dbReference type="InterPro" id="IPR012677">
    <property type="entry name" value="Nucleotide-bd_a/b_plait_sf"/>
</dbReference>
<evidence type="ECO:0000259" key="11">
    <source>
        <dbReference type="PROSITE" id="PS50102"/>
    </source>
</evidence>
<dbReference type="OrthoDB" id="439639at2759"/>
<feature type="domain" description="RRM" evidence="11">
    <location>
        <begin position="724"/>
        <end position="801"/>
    </location>
</feature>
<comment type="caution">
    <text evidence="12">The sequence shown here is derived from an EMBL/GenBank/DDBJ whole genome shotgun (WGS) entry which is preliminary data.</text>
</comment>
<organism evidence="12 13">
    <name type="scientific">Saitoella complicata (strain BCRC 22490 / CBS 7301 / JCM 7358 / NBRC 10748 / NRRL Y-17804)</name>
    <dbReference type="NCBI Taxonomy" id="698492"/>
    <lineage>
        <taxon>Eukaryota</taxon>
        <taxon>Fungi</taxon>
        <taxon>Dikarya</taxon>
        <taxon>Ascomycota</taxon>
        <taxon>Taphrinomycotina</taxon>
        <taxon>Taphrinomycotina incertae sedis</taxon>
        <taxon>Saitoella</taxon>
    </lineage>
</organism>
<dbReference type="RefSeq" id="XP_019027002.1">
    <property type="nucleotide sequence ID" value="XM_019165721.1"/>
</dbReference>
<dbReference type="PANTHER" id="PTHR48039:SF5">
    <property type="entry name" value="RNA-BINDING PROTEIN 28"/>
    <property type="match status" value="1"/>
</dbReference>
<dbReference type="InterPro" id="IPR035979">
    <property type="entry name" value="RBD_domain_sf"/>
</dbReference>
<feature type="region of interest" description="Disordered" evidence="10">
    <location>
        <begin position="278"/>
        <end position="302"/>
    </location>
</feature>
<dbReference type="CDD" id="cd12568">
    <property type="entry name" value="RRM3_MRD1"/>
    <property type="match status" value="1"/>
</dbReference>
<name>A0A0E9NAG1_SAICN</name>
<keyword evidence="6 9" id="KW-0694">RNA-binding</keyword>
<proteinExistence type="inferred from homology"/>
<dbReference type="PANTHER" id="PTHR48039">
    <property type="entry name" value="RNA-BINDING MOTIF PROTEIN 14B"/>
    <property type="match status" value="1"/>
</dbReference>
<feature type="domain" description="RRM" evidence="11">
    <location>
        <begin position="319"/>
        <end position="397"/>
    </location>
</feature>
<dbReference type="Gene3D" id="3.30.70.330">
    <property type="match status" value="5"/>
</dbReference>
<dbReference type="Proteomes" id="UP000033140">
    <property type="component" value="Unassembled WGS sequence"/>
</dbReference>
<dbReference type="GO" id="GO:0005634">
    <property type="term" value="C:nucleus"/>
    <property type="evidence" value="ECO:0007669"/>
    <property type="project" value="UniProtKB-SubCell"/>
</dbReference>
<protein>
    <recommendedName>
        <fullName evidence="3">Multiple RNA-binding domain-containing protein 1</fullName>
    </recommendedName>
</protein>
<evidence type="ECO:0000256" key="1">
    <source>
        <dbReference type="ARBA" id="ARBA00004123"/>
    </source>
</evidence>
<dbReference type="GO" id="GO:0003729">
    <property type="term" value="F:mRNA binding"/>
    <property type="evidence" value="ECO:0007669"/>
    <property type="project" value="TreeGrafter"/>
</dbReference>
<comment type="subcellular location">
    <subcellularLocation>
        <location evidence="1">Nucleus</location>
    </subcellularLocation>
</comment>
<dbReference type="GO" id="GO:0006364">
    <property type="term" value="P:rRNA processing"/>
    <property type="evidence" value="ECO:0007669"/>
    <property type="project" value="UniProtKB-KW"/>
</dbReference>